<dbReference type="HOGENOM" id="CLU_059425_0_0_1"/>
<dbReference type="RefSeq" id="XP_009649321.1">
    <property type="nucleotide sequence ID" value="XM_009651026.1"/>
</dbReference>
<accession>G2XEX7</accession>
<dbReference type="OMA" id="LPLQVYK"/>
<dbReference type="AlphaFoldDB" id="G2XEX7"/>
<protein>
    <submittedName>
        <fullName evidence="1">Uncharacterized protein</fullName>
    </submittedName>
</protein>
<dbReference type="KEGG" id="vda:VDAG_08709"/>
<reference evidence="1 2" key="1">
    <citation type="submission" date="2008-03" db="EMBL/GenBank/DDBJ databases">
        <title>The Genome Sequence of Verticillium dahliae VdLs.17.</title>
        <authorList>
            <consortium name="The Broad Institute Genome Sequencing Platform"/>
            <person name="Ma L.-J.J."/>
            <person name="Klosterman S.J."/>
            <person name="Subbarao K."/>
            <person name="Dobinson K."/>
            <person name="Veronese P."/>
            <person name="Kang S."/>
            <person name="Gold S.E."/>
            <person name="Young S."/>
            <person name="Jaffe D."/>
            <person name="Gnerre S."/>
            <person name="Berlin A."/>
            <person name="Heiman D."/>
            <person name="Hepburn T."/>
            <person name="Sykes S."/>
            <person name="Alvarado L."/>
            <person name="Kodira C.D."/>
            <person name="Lander E."/>
            <person name="Galagan J."/>
            <person name="Nusbaum C."/>
            <person name="Birren B."/>
        </authorList>
    </citation>
    <scope>NUCLEOTIDE SEQUENCE [LARGE SCALE GENOMIC DNA]</scope>
    <source>
        <strain evidence="2">VdLs.17 / ATCC MYA-4575 / FGSC 10137</strain>
    </source>
</reference>
<sequence length="343" mass="39339">MAGSESQRAMFRLPVELWWDIFDYLDTPPLHLSRRGQHVVLSDCLTPNPSCDDDGAERYPGVEATPRNSMMNERQWGDAWYDGMTCSKGDRDADIIMGKRLRSTWGPHWRCEAAPSNGDLGVRKLLLVCKHIEAIEYMVHCLVFHVTDLNTLDALCKTQHTAEDSKKVQEMALQWTQAWPAVAALKGLQKIRVELDHTNWCSWSVINERAVLSSLGTLKALVPGLVLNVVLPNLRPFYEDIDRHFTHDSLESSFPITRRVRQKYHCRQSPGGRWSIVRSTYDTFLLWAPVELELLKVGPHPVSQPSPEQYREMVKKERQGWRNGIDYHDYIAEVLDSPPICYG</sequence>
<dbReference type="eggNOG" id="ENOG502R6B9">
    <property type="taxonomic scope" value="Eukaryota"/>
</dbReference>
<dbReference type="Proteomes" id="UP000001611">
    <property type="component" value="Chromosome 1"/>
</dbReference>
<organism evidence="1 2">
    <name type="scientific">Verticillium dahliae (strain VdLs.17 / ATCC MYA-4575 / FGSC 10137)</name>
    <name type="common">Verticillium wilt</name>
    <dbReference type="NCBI Taxonomy" id="498257"/>
    <lineage>
        <taxon>Eukaryota</taxon>
        <taxon>Fungi</taxon>
        <taxon>Dikarya</taxon>
        <taxon>Ascomycota</taxon>
        <taxon>Pezizomycotina</taxon>
        <taxon>Sordariomycetes</taxon>
        <taxon>Hypocreomycetidae</taxon>
        <taxon>Glomerellales</taxon>
        <taxon>Plectosphaerellaceae</taxon>
        <taxon>Verticillium</taxon>
    </lineage>
</organism>
<dbReference type="GeneID" id="20710172"/>
<evidence type="ECO:0000313" key="1">
    <source>
        <dbReference type="EMBL" id="EGY18375.1"/>
    </source>
</evidence>
<name>G2XEX7_VERDV</name>
<dbReference type="InParanoid" id="G2XEX7"/>
<dbReference type="OrthoDB" id="4757095at2759"/>
<dbReference type="EMBL" id="DS572716">
    <property type="protein sequence ID" value="EGY18375.1"/>
    <property type="molecule type" value="Genomic_DNA"/>
</dbReference>
<proteinExistence type="predicted"/>
<gene>
    <name evidence="1" type="ORF">VDAG_08709</name>
</gene>
<keyword evidence="2" id="KW-1185">Reference proteome</keyword>
<evidence type="ECO:0000313" key="2">
    <source>
        <dbReference type="Proteomes" id="UP000001611"/>
    </source>
</evidence>